<sequence length="260" mass="29237">MMPVPITVAIIDDEPLARLALKTRLAHRSGFELVAEYGDGDTAVQGLAALRPDLVFMDVEMPGRSGLEALRALPVDSRPMVILVTAYDSFALQAFDLAALDYLLKPVDDDRFDEALDRAKRAFPWHRKKEEVHLPAPAPWTHTFTIRTGTRTVLVRAIDVERIEADGDYATLHAGGKTHLVREPLHLLAMQLDPLRFQRVHRSAIVRIDMVEELRALTNRDALLRLRDGSLLRASRTYMPALLEALDRHKSHDISQSRCG</sequence>
<comment type="caution">
    <text evidence="4">The sequence shown here is derived from an EMBL/GenBank/DDBJ whole genome shotgun (WGS) entry which is preliminary data.</text>
</comment>
<accession>A0A845GHL5</accession>
<dbReference type="Gene3D" id="2.40.50.1020">
    <property type="entry name" value="LytTr DNA-binding domain"/>
    <property type="match status" value="1"/>
</dbReference>
<dbReference type="PROSITE" id="PS50930">
    <property type="entry name" value="HTH_LYTTR"/>
    <property type="match status" value="1"/>
</dbReference>
<protein>
    <submittedName>
        <fullName evidence="4">Response regulator</fullName>
    </submittedName>
</protein>
<proteinExistence type="predicted"/>
<dbReference type="SUPFAM" id="SSF52172">
    <property type="entry name" value="CheY-like"/>
    <property type="match status" value="1"/>
</dbReference>
<dbReference type="SMART" id="SM00850">
    <property type="entry name" value="LytTR"/>
    <property type="match status" value="1"/>
</dbReference>
<keyword evidence="1" id="KW-0597">Phosphoprotein</keyword>
<feature type="modified residue" description="4-aspartylphosphate" evidence="1">
    <location>
        <position position="58"/>
    </location>
</feature>
<dbReference type="PANTHER" id="PTHR37299">
    <property type="entry name" value="TRANSCRIPTIONAL REGULATOR-RELATED"/>
    <property type="match status" value="1"/>
</dbReference>
<evidence type="ECO:0000259" key="2">
    <source>
        <dbReference type="PROSITE" id="PS50110"/>
    </source>
</evidence>
<dbReference type="EMBL" id="WWCX01000002">
    <property type="protein sequence ID" value="MYM93000.1"/>
    <property type="molecule type" value="Genomic_DNA"/>
</dbReference>
<dbReference type="AlphaFoldDB" id="A0A845GHL5"/>
<dbReference type="GO" id="GO:0000156">
    <property type="term" value="F:phosphorelay response regulator activity"/>
    <property type="evidence" value="ECO:0007669"/>
    <property type="project" value="InterPro"/>
</dbReference>
<reference evidence="4" key="1">
    <citation type="submission" date="2019-12" db="EMBL/GenBank/DDBJ databases">
        <title>Novel species isolated from a subtropical stream in China.</title>
        <authorList>
            <person name="Lu H."/>
        </authorList>
    </citation>
    <scope>NUCLEOTIDE SEQUENCE [LARGE SCALE GENOMIC DNA]</scope>
    <source>
        <strain evidence="4">FT81W</strain>
    </source>
</reference>
<evidence type="ECO:0000256" key="1">
    <source>
        <dbReference type="PROSITE-ProRule" id="PRU00169"/>
    </source>
</evidence>
<dbReference type="PANTHER" id="PTHR37299:SF1">
    <property type="entry name" value="STAGE 0 SPORULATION PROTEIN A HOMOLOG"/>
    <property type="match status" value="1"/>
</dbReference>
<feature type="domain" description="Response regulatory" evidence="2">
    <location>
        <begin position="7"/>
        <end position="120"/>
    </location>
</feature>
<dbReference type="PROSITE" id="PS50110">
    <property type="entry name" value="RESPONSE_REGULATORY"/>
    <property type="match status" value="1"/>
</dbReference>
<organism evidence="4 5">
    <name type="scientific">Duganella vulcania</name>
    <dbReference type="NCBI Taxonomy" id="2692166"/>
    <lineage>
        <taxon>Bacteria</taxon>
        <taxon>Pseudomonadati</taxon>
        <taxon>Pseudomonadota</taxon>
        <taxon>Betaproteobacteria</taxon>
        <taxon>Burkholderiales</taxon>
        <taxon>Oxalobacteraceae</taxon>
        <taxon>Telluria group</taxon>
        <taxon>Duganella</taxon>
    </lineage>
</organism>
<dbReference type="Pfam" id="PF04397">
    <property type="entry name" value="LytTR"/>
    <property type="match status" value="1"/>
</dbReference>
<dbReference type="Gene3D" id="3.40.50.2300">
    <property type="match status" value="1"/>
</dbReference>
<dbReference type="InterPro" id="IPR007492">
    <property type="entry name" value="LytTR_DNA-bd_dom"/>
</dbReference>
<feature type="domain" description="HTH LytTR-type" evidence="3">
    <location>
        <begin position="144"/>
        <end position="248"/>
    </location>
</feature>
<dbReference type="InterPro" id="IPR001789">
    <property type="entry name" value="Sig_transdc_resp-reg_receiver"/>
</dbReference>
<name>A0A845GHL5_9BURK</name>
<evidence type="ECO:0000259" key="3">
    <source>
        <dbReference type="PROSITE" id="PS50930"/>
    </source>
</evidence>
<dbReference type="InterPro" id="IPR046947">
    <property type="entry name" value="LytR-like"/>
</dbReference>
<dbReference type="SMART" id="SM00448">
    <property type="entry name" value="REC"/>
    <property type="match status" value="1"/>
</dbReference>
<dbReference type="Proteomes" id="UP000447355">
    <property type="component" value="Unassembled WGS sequence"/>
</dbReference>
<dbReference type="Pfam" id="PF00072">
    <property type="entry name" value="Response_reg"/>
    <property type="match status" value="1"/>
</dbReference>
<evidence type="ECO:0000313" key="5">
    <source>
        <dbReference type="Proteomes" id="UP000447355"/>
    </source>
</evidence>
<dbReference type="InterPro" id="IPR011006">
    <property type="entry name" value="CheY-like_superfamily"/>
</dbReference>
<gene>
    <name evidence="4" type="ORF">GTP90_03880</name>
</gene>
<dbReference type="RefSeq" id="WP_161082249.1">
    <property type="nucleotide sequence ID" value="NZ_WWCX01000002.1"/>
</dbReference>
<dbReference type="GO" id="GO:0003677">
    <property type="term" value="F:DNA binding"/>
    <property type="evidence" value="ECO:0007669"/>
    <property type="project" value="InterPro"/>
</dbReference>
<evidence type="ECO:0000313" key="4">
    <source>
        <dbReference type="EMBL" id="MYM93000.1"/>
    </source>
</evidence>